<dbReference type="AlphaFoldDB" id="A0AAV9PW15"/>
<evidence type="ECO:0000313" key="1">
    <source>
        <dbReference type="EMBL" id="KAK5530609.1"/>
    </source>
</evidence>
<accession>A0AAV9PW15</accession>
<proteinExistence type="predicted"/>
<reference evidence="1 2" key="1">
    <citation type="submission" date="2023-06" db="EMBL/GenBank/DDBJ databases">
        <title>Black Yeasts Isolated from many extreme environments.</title>
        <authorList>
            <person name="Coleine C."/>
            <person name="Stajich J.E."/>
            <person name="Selbmann L."/>
        </authorList>
    </citation>
    <scope>NUCLEOTIDE SEQUENCE [LARGE SCALE GENOMIC DNA]</scope>
    <source>
        <strain evidence="1 2">CCFEE 5887</strain>
    </source>
</reference>
<keyword evidence="2" id="KW-1185">Reference proteome</keyword>
<sequence>MAQDRPGLGDLVLLPREVRDLIYEHYFAGALVYQSNKYIGVRPKYVMRNMEKRLLDVSKAIRKEAEPHQYSNITLRILFEQFPPPEHLCCAASSVILESLKLKAKNGLLDGFLPFDAQRYKNLTTLHIRNTTLQSKPVRGVCTIELDDTKIKQYLRSGHHEDYILEAVREKWILFEEPLPVVNYHGPGLMVRTSVTARLTRDQTSEIGLNPIKYVKVTLMGKPWSIEGITYLNP</sequence>
<dbReference type="EMBL" id="JAXLQG010000019">
    <property type="protein sequence ID" value="KAK5530609.1"/>
    <property type="molecule type" value="Genomic_DNA"/>
</dbReference>
<organism evidence="1 2">
    <name type="scientific">Vermiconidia calcicola</name>
    <dbReference type="NCBI Taxonomy" id="1690605"/>
    <lineage>
        <taxon>Eukaryota</taxon>
        <taxon>Fungi</taxon>
        <taxon>Dikarya</taxon>
        <taxon>Ascomycota</taxon>
        <taxon>Pezizomycotina</taxon>
        <taxon>Dothideomycetes</taxon>
        <taxon>Dothideomycetidae</taxon>
        <taxon>Mycosphaerellales</taxon>
        <taxon>Extremaceae</taxon>
        <taxon>Vermiconidia</taxon>
    </lineage>
</organism>
<protein>
    <submittedName>
        <fullName evidence="1">Uncharacterized protein</fullName>
    </submittedName>
</protein>
<dbReference type="Proteomes" id="UP001345827">
    <property type="component" value="Unassembled WGS sequence"/>
</dbReference>
<gene>
    <name evidence="1" type="ORF">LTR25_009187</name>
</gene>
<name>A0AAV9PW15_9PEZI</name>
<evidence type="ECO:0000313" key="2">
    <source>
        <dbReference type="Proteomes" id="UP001345827"/>
    </source>
</evidence>
<comment type="caution">
    <text evidence="1">The sequence shown here is derived from an EMBL/GenBank/DDBJ whole genome shotgun (WGS) entry which is preliminary data.</text>
</comment>